<gene>
    <name evidence="2" type="ORF">ElP_42400</name>
</gene>
<reference evidence="2 3" key="1">
    <citation type="submission" date="2019-02" db="EMBL/GenBank/DDBJ databases">
        <title>Deep-cultivation of Planctomycetes and their phenomic and genomic characterization uncovers novel biology.</title>
        <authorList>
            <person name="Wiegand S."/>
            <person name="Jogler M."/>
            <person name="Boedeker C."/>
            <person name="Pinto D."/>
            <person name="Vollmers J."/>
            <person name="Rivas-Marin E."/>
            <person name="Kohn T."/>
            <person name="Peeters S.H."/>
            <person name="Heuer A."/>
            <person name="Rast P."/>
            <person name="Oberbeckmann S."/>
            <person name="Bunk B."/>
            <person name="Jeske O."/>
            <person name="Meyerdierks A."/>
            <person name="Storesund J.E."/>
            <person name="Kallscheuer N."/>
            <person name="Luecker S."/>
            <person name="Lage O.M."/>
            <person name="Pohl T."/>
            <person name="Merkel B.J."/>
            <person name="Hornburger P."/>
            <person name="Mueller R.-W."/>
            <person name="Bruemmer F."/>
            <person name="Labrenz M."/>
            <person name="Spormann A.M."/>
            <person name="Op den Camp H."/>
            <person name="Overmann J."/>
            <person name="Amann R."/>
            <person name="Jetten M.S.M."/>
            <person name="Mascher T."/>
            <person name="Medema M.H."/>
            <person name="Devos D.P."/>
            <person name="Kaster A.-K."/>
            <person name="Ovreas L."/>
            <person name="Rohde M."/>
            <person name="Galperin M.Y."/>
            <person name="Jogler C."/>
        </authorList>
    </citation>
    <scope>NUCLEOTIDE SEQUENCE [LARGE SCALE GENOMIC DNA]</scope>
    <source>
        <strain evidence="2 3">ElP</strain>
    </source>
</reference>
<dbReference type="EMBL" id="CP036426">
    <property type="protein sequence ID" value="QDV36320.1"/>
    <property type="molecule type" value="Genomic_DNA"/>
</dbReference>
<evidence type="ECO:0000313" key="3">
    <source>
        <dbReference type="Proteomes" id="UP000317835"/>
    </source>
</evidence>
<dbReference type="AlphaFoldDB" id="A0A518H664"/>
<dbReference type="Proteomes" id="UP000317835">
    <property type="component" value="Chromosome"/>
</dbReference>
<proteinExistence type="predicted"/>
<name>A0A518H664_9BACT</name>
<dbReference type="RefSeq" id="WP_197446235.1">
    <property type="nucleotide sequence ID" value="NZ_CP036426.1"/>
</dbReference>
<evidence type="ECO:0000313" key="2">
    <source>
        <dbReference type="EMBL" id="QDV36320.1"/>
    </source>
</evidence>
<accession>A0A518H664</accession>
<protein>
    <submittedName>
        <fullName evidence="2">Uncharacterized protein</fullName>
    </submittedName>
</protein>
<sequence>MARQNRATPFDDAPPAGSDLLARPYHARQLAPQAAMEITERPILANEIRV</sequence>
<feature type="region of interest" description="Disordered" evidence="1">
    <location>
        <begin position="1"/>
        <end position="21"/>
    </location>
</feature>
<dbReference type="KEGG" id="tpla:ElP_42400"/>
<evidence type="ECO:0000256" key="1">
    <source>
        <dbReference type="SAM" id="MobiDB-lite"/>
    </source>
</evidence>
<organism evidence="2 3">
    <name type="scientific">Tautonia plasticadhaerens</name>
    <dbReference type="NCBI Taxonomy" id="2527974"/>
    <lineage>
        <taxon>Bacteria</taxon>
        <taxon>Pseudomonadati</taxon>
        <taxon>Planctomycetota</taxon>
        <taxon>Planctomycetia</taxon>
        <taxon>Isosphaerales</taxon>
        <taxon>Isosphaeraceae</taxon>
        <taxon>Tautonia</taxon>
    </lineage>
</organism>
<keyword evidence="3" id="KW-1185">Reference proteome</keyword>